<sequence length="255" mass="28273">MAKGSNTPSRKGSSSESHECKVKPLNWNKEKSPKSKKKSKDKPTIPAPIMVVDAGLAAQRTRGILPIHPGTQDKLPNHQTLRSDSHPDVPESRETETSTQAPWHHPEPLYSRDEPSSASHPSPVRTRDHPDIYEGESYENSCGPNFEVYHAPNSNSVSPAESWDNCSEYDENTSATPRPAPVTIRRRMPVDVDFGREPRLAVNIVQNNRNESSQASRAVQTHELESQESSPVGDSQRMGKFTLPAPWCHGANVFV</sequence>
<evidence type="ECO:0000256" key="1">
    <source>
        <dbReference type="SAM" id="MobiDB-lite"/>
    </source>
</evidence>
<gene>
    <name evidence="2" type="ORF">A7C99_3177</name>
</gene>
<feature type="compositionally biased region" description="Polar residues" evidence="1">
    <location>
        <begin position="204"/>
        <end position="219"/>
    </location>
</feature>
<reference evidence="2 3" key="1">
    <citation type="submission" date="2016-05" db="EMBL/GenBank/DDBJ databases">
        <title>Genome sequencing of Trichophyton rubrum CMCC(F)T1i isolated from hair.</title>
        <authorList>
            <person name="Zhan P."/>
            <person name="Tao Y."/>
            <person name="Liu W."/>
        </authorList>
    </citation>
    <scope>NUCLEOTIDE SEQUENCE [LARGE SCALE GENOMIC DNA]</scope>
    <source>
        <strain evidence="3">CMCC(F)T1i</strain>
    </source>
</reference>
<dbReference type="AlphaFoldDB" id="A0A178F344"/>
<dbReference type="Proteomes" id="UP000243015">
    <property type="component" value="Unassembled WGS sequence"/>
</dbReference>
<name>A0A178F344_TRIRU</name>
<feature type="compositionally biased region" description="Basic and acidic residues" evidence="1">
    <location>
        <begin position="81"/>
        <end position="96"/>
    </location>
</feature>
<organism evidence="2 3">
    <name type="scientific">Trichophyton rubrum</name>
    <name type="common">Athlete's foot fungus</name>
    <name type="synonym">Epidermophyton rubrum</name>
    <dbReference type="NCBI Taxonomy" id="5551"/>
    <lineage>
        <taxon>Eukaryota</taxon>
        <taxon>Fungi</taxon>
        <taxon>Dikarya</taxon>
        <taxon>Ascomycota</taxon>
        <taxon>Pezizomycotina</taxon>
        <taxon>Eurotiomycetes</taxon>
        <taxon>Eurotiomycetidae</taxon>
        <taxon>Onygenales</taxon>
        <taxon>Arthrodermataceae</taxon>
        <taxon>Trichophyton</taxon>
    </lineage>
</organism>
<proteinExistence type="predicted"/>
<feature type="compositionally biased region" description="Basic and acidic residues" evidence="1">
    <location>
        <begin position="16"/>
        <end position="33"/>
    </location>
</feature>
<comment type="caution">
    <text evidence="2">The sequence shown here is derived from an EMBL/GenBank/DDBJ whole genome shotgun (WGS) entry which is preliminary data.</text>
</comment>
<dbReference type="VEuPathDB" id="FungiDB:TERG_01823"/>
<accession>A0A178F344</accession>
<feature type="region of interest" description="Disordered" evidence="1">
    <location>
        <begin position="204"/>
        <end position="238"/>
    </location>
</feature>
<feature type="region of interest" description="Disordered" evidence="1">
    <location>
        <begin position="62"/>
        <end position="184"/>
    </location>
</feature>
<evidence type="ECO:0000313" key="3">
    <source>
        <dbReference type="Proteomes" id="UP000243015"/>
    </source>
</evidence>
<evidence type="ECO:0000313" key="2">
    <source>
        <dbReference type="EMBL" id="OAL66073.1"/>
    </source>
</evidence>
<dbReference type="EMBL" id="LHPM01000013">
    <property type="protein sequence ID" value="OAL66073.1"/>
    <property type="molecule type" value="Genomic_DNA"/>
</dbReference>
<feature type="compositionally biased region" description="Basic and acidic residues" evidence="1">
    <location>
        <begin position="104"/>
        <end position="115"/>
    </location>
</feature>
<feature type="compositionally biased region" description="Polar residues" evidence="1">
    <location>
        <begin position="1"/>
        <end position="15"/>
    </location>
</feature>
<feature type="region of interest" description="Disordered" evidence="1">
    <location>
        <begin position="1"/>
        <end position="47"/>
    </location>
</feature>
<protein>
    <submittedName>
        <fullName evidence="2">Uncharacterized protein</fullName>
    </submittedName>
</protein>